<dbReference type="Pfam" id="PF25590">
    <property type="entry name" value="DUF7936"/>
    <property type="match status" value="1"/>
</dbReference>
<organism evidence="2">
    <name type="scientific">uncultured Caudovirales phage</name>
    <dbReference type="NCBI Taxonomy" id="2100421"/>
    <lineage>
        <taxon>Viruses</taxon>
        <taxon>Duplodnaviria</taxon>
        <taxon>Heunggongvirae</taxon>
        <taxon>Uroviricota</taxon>
        <taxon>Caudoviricetes</taxon>
        <taxon>Peduoviridae</taxon>
        <taxon>Maltschvirus</taxon>
        <taxon>Maltschvirus maltsch</taxon>
    </lineage>
</organism>
<evidence type="ECO:0000313" key="2">
    <source>
        <dbReference type="EMBL" id="CAB4136498.1"/>
    </source>
</evidence>
<name>A0A6J5LQE1_9CAUD</name>
<dbReference type="EMBL" id="LR796318">
    <property type="protein sequence ID" value="CAB4136498.1"/>
    <property type="molecule type" value="Genomic_DNA"/>
</dbReference>
<dbReference type="InterPro" id="IPR057696">
    <property type="entry name" value="DUF7936"/>
</dbReference>
<proteinExistence type="predicted"/>
<gene>
    <name evidence="2" type="ORF">UFOVP312_4</name>
</gene>
<accession>A0A6J5LQE1</accession>
<sequence length="107" mass="11882">MPIAYTWQFDSLDVFPTYQTVTDAVESMHWRLTADDGLGHQAQAYGEQKTGPIDVNDFIPYDDLTLADVQGWCETQMGPDLDAVKAVLVGQINEQISPTVVSLPPPW</sequence>
<feature type="domain" description="DUF7936" evidence="1">
    <location>
        <begin position="3"/>
        <end position="107"/>
    </location>
</feature>
<evidence type="ECO:0000259" key="1">
    <source>
        <dbReference type="Pfam" id="PF25590"/>
    </source>
</evidence>
<protein>
    <recommendedName>
        <fullName evidence="1">DUF7936 domain-containing protein</fullName>
    </recommendedName>
</protein>
<reference evidence="2" key="1">
    <citation type="submission" date="2020-04" db="EMBL/GenBank/DDBJ databases">
        <authorList>
            <person name="Chiriac C."/>
            <person name="Salcher M."/>
            <person name="Ghai R."/>
            <person name="Kavagutti S V."/>
        </authorList>
    </citation>
    <scope>NUCLEOTIDE SEQUENCE</scope>
</reference>